<sequence length="68" mass="7869">MGLEIRGERYENKNASPERLPDFCLVPPVSYLVISNCMYRVHLSKGNLFRIPKKWNISERAVAVLGYE</sequence>
<evidence type="ECO:0000313" key="1">
    <source>
        <dbReference type="EMBL" id="AKM78261.1"/>
    </source>
</evidence>
<gene>
    <name evidence="1" type="ORF">UX70_C0001G0541</name>
</gene>
<organism evidence="1 2">
    <name type="scientific">Candidatus Wolfebacteria bacterium GW2011_GWB1_47_1</name>
    <dbReference type="NCBI Taxonomy" id="1619007"/>
    <lineage>
        <taxon>Bacteria</taxon>
        <taxon>Candidatus Wolfeibacteriota</taxon>
    </lineage>
</organism>
<dbReference type="AlphaFoldDB" id="A0A0G4ARD6"/>
<name>A0A0G4ARD6_9BACT</name>
<accession>A0A0G4ARD6</accession>
<dbReference type="EMBL" id="CP011209">
    <property type="protein sequence ID" value="AKM78261.1"/>
    <property type="molecule type" value="Genomic_DNA"/>
</dbReference>
<evidence type="ECO:0000313" key="2">
    <source>
        <dbReference type="Proteomes" id="UP000035656"/>
    </source>
</evidence>
<dbReference type="Proteomes" id="UP000035656">
    <property type="component" value="Chromosome"/>
</dbReference>
<reference evidence="1 2" key="1">
    <citation type="journal article" date="2015" name="Nature">
        <title>rRNA introns, odd ribosomes, and small enigmatic genomes across a large radiation of phyla.</title>
        <authorList>
            <person name="Brown C.T."/>
            <person name="Hug L.A."/>
            <person name="Thomas B.C."/>
            <person name="Sharon I."/>
            <person name="Castelle C.J."/>
            <person name="Singh A."/>
            <person name="Wilkins M.J."/>
            <person name="Williams K.H."/>
            <person name="Banfield J.F."/>
        </authorList>
    </citation>
    <scope>NUCLEOTIDE SEQUENCE [LARGE SCALE GENOMIC DNA]</scope>
</reference>
<protein>
    <submittedName>
        <fullName evidence="1">Uncharacterized protein</fullName>
    </submittedName>
</protein>
<dbReference type="KEGG" id="pwo:UX70_C0001G0541"/>
<proteinExistence type="predicted"/>